<keyword evidence="3" id="KW-1185">Reference proteome</keyword>
<evidence type="ECO:0000313" key="3">
    <source>
        <dbReference type="Proteomes" id="UP000325440"/>
    </source>
</evidence>
<sequence length="91" mass="10507">MSDDNDNTKPTDTDEIRMKMSDTQQNIAPSAVSITNKIQRIHSMFVSQADKLNDERLHKIYLFLDSNLIMLYEQEFNVPVSLIENASQKKC</sequence>
<dbReference type="AlphaFoldDB" id="A0A5E4M4A9"/>
<dbReference type="EMBL" id="CABPRJ010000033">
    <property type="protein sequence ID" value="VVC26422.1"/>
    <property type="molecule type" value="Genomic_DNA"/>
</dbReference>
<dbReference type="OrthoDB" id="10031901at2759"/>
<name>A0A5E4M4A9_9HEMI</name>
<feature type="region of interest" description="Disordered" evidence="1">
    <location>
        <begin position="1"/>
        <end position="23"/>
    </location>
</feature>
<reference evidence="2 3" key="1">
    <citation type="submission" date="2019-08" db="EMBL/GenBank/DDBJ databases">
        <authorList>
            <person name="Alioto T."/>
            <person name="Alioto T."/>
            <person name="Gomez Garrido J."/>
        </authorList>
    </citation>
    <scope>NUCLEOTIDE SEQUENCE [LARGE SCALE GENOMIC DNA]</scope>
</reference>
<feature type="compositionally biased region" description="Basic and acidic residues" evidence="1">
    <location>
        <begin position="1"/>
        <end position="20"/>
    </location>
</feature>
<protein>
    <submittedName>
        <fullName evidence="2">Uncharacterized protein</fullName>
    </submittedName>
</protein>
<organism evidence="2 3">
    <name type="scientific">Cinara cedri</name>
    <dbReference type="NCBI Taxonomy" id="506608"/>
    <lineage>
        <taxon>Eukaryota</taxon>
        <taxon>Metazoa</taxon>
        <taxon>Ecdysozoa</taxon>
        <taxon>Arthropoda</taxon>
        <taxon>Hexapoda</taxon>
        <taxon>Insecta</taxon>
        <taxon>Pterygota</taxon>
        <taxon>Neoptera</taxon>
        <taxon>Paraneoptera</taxon>
        <taxon>Hemiptera</taxon>
        <taxon>Sternorrhyncha</taxon>
        <taxon>Aphidomorpha</taxon>
        <taxon>Aphidoidea</taxon>
        <taxon>Aphididae</taxon>
        <taxon>Lachninae</taxon>
        <taxon>Cinara</taxon>
    </lineage>
</organism>
<gene>
    <name evidence="2" type="ORF">CINCED_3A014297</name>
</gene>
<proteinExistence type="predicted"/>
<evidence type="ECO:0000256" key="1">
    <source>
        <dbReference type="SAM" id="MobiDB-lite"/>
    </source>
</evidence>
<accession>A0A5E4M4A9</accession>
<dbReference type="Proteomes" id="UP000325440">
    <property type="component" value="Unassembled WGS sequence"/>
</dbReference>
<evidence type="ECO:0000313" key="2">
    <source>
        <dbReference type="EMBL" id="VVC26422.1"/>
    </source>
</evidence>